<dbReference type="Gene3D" id="1.10.560.10">
    <property type="entry name" value="GroEL-like equatorial domain"/>
    <property type="match status" value="1"/>
</dbReference>
<dbReference type="InterPro" id="IPR002423">
    <property type="entry name" value="Cpn60/GroEL/TCP-1"/>
</dbReference>
<dbReference type="InterPro" id="IPR027410">
    <property type="entry name" value="TCP-1-like_intermed_sf"/>
</dbReference>
<dbReference type="GO" id="GO:0060271">
    <property type="term" value="P:cilium assembly"/>
    <property type="evidence" value="ECO:0007669"/>
    <property type="project" value="InterPro"/>
</dbReference>
<dbReference type="EMBL" id="CAXKWB010000104">
    <property type="protein sequence ID" value="CAL4059355.1"/>
    <property type="molecule type" value="Genomic_DNA"/>
</dbReference>
<protein>
    <submittedName>
        <fullName evidence="1">Uncharacterized protein</fullName>
    </submittedName>
</protein>
<dbReference type="GO" id="GO:0005634">
    <property type="term" value="C:nucleus"/>
    <property type="evidence" value="ECO:0007669"/>
    <property type="project" value="TreeGrafter"/>
</dbReference>
<dbReference type="PANTHER" id="PTHR46787">
    <property type="entry name" value="SYNDROMES PUTATIVE CHAPERONIN-RELATED"/>
    <property type="match status" value="1"/>
</dbReference>
<dbReference type="GO" id="GO:1902636">
    <property type="term" value="C:kinociliary basal body"/>
    <property type="evidence" value="ECO:0007669"/>
    <property type="project" value="TreeGrafter"/>
</dbReference>
<dbReference type="SUPFAM" id="SSF48592">
    <property type="entry name" value="GroEL equatorial domain-like"/>
    <property type="match status" value="1"/>
</dbReference>
<name>A0AAV2PH92_MEGNR</name>
<dbReference type="InterPro" id="IPR027409">
    <property type="entry name" value="GroEL-like_apical_dom_sf"/>
</dbReference>
<dbReference type="GO" id="GO:0006457">
    <property type="term" value="P:protein folding"/>
    <property type="evidence" value="ECO:0007669"/>
    <property type="project" value="InterPro"/>
</dbReference>
<dbReference type="Gene3D" id="3.30.260.10">
    <property type="entry name" value="TCP-1-like chaperonin intermediate domain"/>
    <property type="match status" value="1"/>
</dbReference>
<dbReference type="Proteomes" id="UP001497623">
    <property type="component" value="Unassembled WGS sequence"/>
</dbReference>
<comment type="caution">
    <text evidence="1">The sequence shown here is derived from an EMBL/GenBank/DDBJ whole genome shotgun (WGS) entry which is preliminary data.</text>
</comment>
<dbReference type="Gene3D" id="3.50.7.10">
    <property type="entry name" value="GroEL"/>
    <property type="match status" value="1"/>
</dbReference>
<proteinExistence type="predicted"/>
<evidence type="ECO:0000313" key="1">
    <source>
        <dbReference type="EMBL" id="CAL4059355.1"/>
    </source>
</evidence>
<feature type="non-terminal residue" evidence="1">
    <location>
        <position position="605"/>
    </location>
</feature>
<dbReference type="Pfam" id="PF00118">
    <property type="entry name" value="Cpn60_TCP1"/>
    <property type="match status" value="1"/>
</dbReference>
<gene>
    <name evidence="1" type="ORF">MNOR_LOCUS477</name>
</gene>
<dbReference type="GO" id="GO:0051131">
    <property type="term" value="P:chaperone-mediated protein complex assembly"/>
    <property type="evidence" value="ECO:0007669"/>
    <property type="project" value="TreeGrafter"/>
</dbReference>
<reference evidence="1 2" key="1">
    <citation type="submission" date="2024-05" db="EMBL/GenBank/DDBJ databases">
        <authorList>
            <person name="Wallberg A."/>
        </authorList>
    </citation>
    <scope>NUCLEOTIDE SEQUENCE [LARGE SCALE GENOMIC DNA]</scope>
</reference>
<dbReference type="GO" id="GO:0051082">
    <property type="term" value="F:unfolded protein binding"/>
    <property type="evidence" value="ECO:0007669"/>
    <property type="project" value="InterPro"/>
</dbReference>
<dbReference type="GO" id="GO:0005524">
    <property type="term" value="F:ATP binding"/>
    <property type="evidence" value="ECO:0007669"/>
    <property type="project" value="InterPro"/>
</dbReference>
<keyword evidence="2" id="KW-1185">Reference proteome</keyword>
<organism evidence="1 2">
    <name type="scientific">Meganyctiphanes norvegica</name>
    <name type="common">Northern krill</name>
    <name type="synonym">Thysanopoda norvegica</name>
    <dbReference type="NCBI Taxonomy" id="48144"/>
    <lineage>
        <taxon>Eukaryota</taxon>
        <taxon>Metazoa</taxon>
        <taxon>Ecdysozoa</taxon>
        <taxon>Arthropoda</taxon>
        <taxon>Crustacea</taxon>
        <taxon>Multicrustacea</taxon>
        <taxon>Malacostraca</taxon>
        <taxon>Eumalacostraca</taxon>
        <taxon>Eucarida</taxon>
        <taxon>Euphausiacea</taxon>
        <taxon>Euphausiidae</taxon>
        <taxon>Meganyctiphanes</taxon>
    </lineage>
</organism>
<dbReference type="GO" id="GO:0032502">
    <property type="term" value="P:developmental process"/>
    <property type="evidence" value="ECO:0007669"/>
    <property type="project" value="TreeGrafter"/>
</dbReference>
<sequence length="605" mass="66596">MSGVQIESSNLSGLWKHGIRDLSFINMLREYHELLKGSFGPKGGLILINNSAGKETLTASSANIIKQLAFQHPCLKYINALISAQNESFCLYGLYVGILCSGLLLKALECSESIPFSIFSEVSELIITEFFSWMEESSSDIVMKLDLGNIESMLSIVKTIFNSKKQYYFSSSEVSHLCLQVVTAFIHSVPASNTKSGFGYVHIITENASSCLQAKVYSGLLYREPNLDDSEGYVAKKNLRVLLFSVPLGCYEDKDKDKNQELFITIKGGNKISYIKSLFNLLNRCLKKNNVTVLACQKMIEPGLKYCLEKEGFLVLERLGTDLSAGLMKLSGCFGVTNLNGIGEASDLSESIGVLTSVDLVVVGNKSYFYLAHTAANVVTLMIPGVTDHSHIRELCESSLAGLRGVCMEDGRVVVGGGCLETWVMTHFKTIMNNHCLLWASTLDVSHHSVTQVCLAFIAVWRDIAVHLGAGTSAAPVDSFTDSVYYHLWKNIPQTKKHAPIQCHDAKISPSSSKETFATHCVCGMVHCDQVTKSQGTWQDLCISSILDDIKIMEDKTLSINSKITVNSLNEVVVDCLSAKLNATRMAFEGFMQLINVSQFIFDKI</sequence>
<dbReference type="GO" id="GO:0005737">
    <property type="term" value="C:cytoplasm"/>
    <property type="evidence" value="ECO:0007669"/>
    <property type="project" value="TreeGrafter"/>
</dbReference>
<dbReference type="AlphaFoldDB" id="A0AAV2PH92"/>
<dbReference type="PANTHER" id="PTHR46787:SF1">
    <property type="entry name" value="MOLECULAR CHAPERONE MKKS"/>
    <property type="match status" value="1"/>
</dbReference>
<dbReference type="InterPro" id="IPR028790">
    <property type="entry name" value="MKKS"/>
</dbReference>
<evidence type="ECO:0000313" key="2">
    <source>
        <dbReference type="Proteomes" id="UP001497623"/>
    </source>
</evidence>
<accession>A0AAV2PH92</accession>
<dbReference type="InterPro" id="IPR027413">
    <property type="entry name" value="GROEL-like_equatorial_sf"/>
</dbReference>